<dbReference type="OrthoDB" id="5872238at2759"/>
<evidence type="ECO:0000313" key="3">
    <source>
        <dbReference type="Proteomes" id="UP000252519"/>
    </source>
</evidence>
<accession>A0A368H952</accession>
<proteinExistence type="predicted"/>
<reference evidence="2 3" key="1">
    <citation type="submission" date="2014-10" db="EMBL/GenBank/DDBJ databases">
        <title>Draft genome of the hookworm Ancylostoma caninum.</title>
        <authorList>
            <person name="Mitreva M."/>
        </authorList>
    </citation>
    <scope>NUCLEOTIDE SEQUENCE [LARGE SCALE GENOMIC DNA]</scope>
    <source>
        <strain evidence="2 3">Baltimore</strain>
    </source>
</reference>
<comment type="caution">
    <text evidence="2">The sequence shown here is derived from an EMBL/GenBank/DDBJ whole genome shotgun (WGS) entry which is preliminary data.</text>
</comment>
<evidence type="ECO:0000256" key="1">
    <source>
        <dbReference type="SAM" id="SignalP"/>
    </source>
</evidence>
<name>A0A368H952_ANCCA</name>
<gene>
    <name evidence="2" type="ORF">ANCCAN_01968</name>
</gene>
<feature type="signal peptide" evidence="1">
    <location>
        <begin position="1"/>
        <end position="17"/>
    </location>
</feature>
<feature type="chain" id="PRO_5016992508" evidence="1">
    <location>
        <begin position="18"/>
        <end position="184"/>
    </location>
</feature>
<keyword evidence="1" id="KW-0732">Signal</keyword>
<dbReference type="EMBL" id="JOJR01000010">
    <property type="protein sequence ID" value="RCN51880.1"/>
    <property type="molecule type" value="Genomic_DNA"/>
</dbReference>
<dbReference type="Proteomes" id="UP000252519">
    <property type="component" value="Unassembled WGS sequence"/>
</dbReference>
<protein>
    <submittedName>
        <fullName evidence="2">Uncharacterized protein</fullName>
    </submittedName>
</protein>
<sequence>MVLSVVVLAVVVTITEAEEVSSTYSSLQSAVTTNELFDDSPSSGEDIPSGRICDMLTQEDVEGPPHILGGIPNVLMIYNDTDAESLDIACILRAVAPNIAGTRIIDKPCMQLLTIEAVPEEIHVIITRGDYKTPFCDAQVYGAIPSVIEVRITTSNKVEPTEYFTINMITNGGHLRLIENMWAK</sequence>
<organism evidence="2 3">
    <name type="scientific">Ancylostoma caninum</name>
    <name type="common">Dog hookworm</name>
    <dbReference type="NCBI Taxonomy" id="29170"/>
    <lineage>
        <taxon>Eukaryota</taxon>
        <taxon>Metazoa</taxon>
        <taxon>Ecdysozoa</taxon>
        <taxon>Nematoda</taxon>
        <taxon>Chromadorea</taxon>
        <taxon>Rhabditida</taxon>
        <taxon>Rhabditina</taxon>
        <taxon>Rhabditomorpha</taxon>
        <taxon>Strongyloidea</taxon>
        <taxon>Ancylostomatidae</taxon>
        <taxon>Ancylostomatinae</taxon>
        <taxon>Ancylostoma</taxon>
    </lineage>
</organism>
<evidence type="ECO:0000313" key="2">
    <source>
        <dbReference type="EMBL" id="RCN51880.1"/>
    </source>
</evidence>
<dbReference type="AlphaFoldDB" id="A0A368H952"/>
<keyword evidence="3" id="KW-1185">Reference proteome</keyword>